<name>A0A120KMP3_ACTRD</name>
<evidence type="ECO:0008006" key="5">
    <source>
        <dbReference type="Google" id="ProtNLM"/>
    </source>
</evidence>
<organism evidence="3 4">
    <name type="scientific">Actinomyces radicidentis</name>
    <dbReference type="NCBI Taxonomy" id="111015"/>
    <lineage>
        <taxon>Bacteria</taxon>
        <taxon>Bacillati</taxon>
        <taxon>Actinomycetota</taxon>
        <taxon>Actinomycetes</taxon>
        <taxon>Actinomycetales</taxon>
        <taxon>Actinomycetaceae</taxon>
        <taxon>Actinomyces</taxon>
    </lineage>
</organism>
<keyword evidence="2" id="KW-0732">Signal</keyword>
<dbReference type="RefSeq" id="WP_067943415.1">
    <property type="nucleotide sequence ID" value="NZ_CP014228.1"/>
</dbReference>
<sequence>MHRSPALLAAPTALLLLLGACSQSAPDATGTAPGASASASVVATAPAAASAASATPVSTATTVPTSTGATASSTGAGTASAPGATLSEAPVGSCWSDVTAEDSSRAQQVDCSEPHTLQVIASKDVLAVGEFDADELSRGLTEACYTAASAYAATEDQGFLLGVPTQEQWDFAAANGATVTETCGIVTGSPTTGTLPPATPR</sequence>
<feature type="signal peptide" evidence="2">
    <location>
        <begin position="1"/>
        <end position="25"/>
    </location>
</feature>
<proteinExistence type="predicted"/>
<evidence type="ECO:0000313" key="3">
    <source>
        <dbReference type="EMBL" id="AMD88114.1"/>
    </source>
</evidence>
<dbReference type="EMBL" id="CP014228">
    <property type="protein sequence ID" value="AMD88114.1"/>
    <property type="molecule type" value="Genomic_DNA"/>
</dbReference>
<dbReference type="AlphaFoldDB" id="A0A120KMP3"/>
<accession>A0A120KMP3</accession>
<feature type="region of interest" description="Disordered" evidence="1">
    <location>
        <begin position="53"/>
        <end position="89"/>
    </location>
</feature>
<protein>
    <recommendedName>
        <fullName evidence="5">Septum formation-related domain-containing protein</fullName>
    </recommendedName>
</protein>
<dbReference type="KEGG" id="ard:AXF14_11690"/>
<feature type="compositionally biased region" description="Low complexity" evidence="1">
    <location>
        <begin position="53"/>
        <end position="85"/>
    </location>
</feature>
<evidence type="ECO:0000313" key="4">
    <source>
        <dbReference type="Proteomes" id="UP000065220"/>
    </source>
</evidence>
<evidence type="ECO:0000256" key="2">
    <source>
        <dbReference type="SAM" id="SignalP"/>
    </source>
</evidence>
<dbReference type="PROSITE" id="PS51257">
    <property type="entry name" value="PROKAR_LIPOPROTEIN"/>
    <property type="match status" value="1"/>
</dbReference>
<keyword evidence="4" id="KW-1185">Reference proteome</keyword>
<feature type="chain" id="PRO_5007167244" description="Septum formation-related domain-containing protein" evidence="2">
    <location>
        <begin position="26"/>
        <end position="201"/>
    </location>
</feature>
<dbReference type="Proteomes" id="UP000065220">
    <property type="component" value="Chromosome"/>
</dbReference>
<evidence type="ECO:0000256" key="1">
    <source>
        <dbReference type="SAM" id="MobiDB-lite"/>
    </source>
</evidence>
<gene>
    <name evidence="3" type="ORF">AXF14_11690</name>
</gene>
<reference evidence="4" key="1">
    <citation type="submission" date="2016-02" db="EMBL/GenBank/DDBJ databases">
        <authorList>
            <person name="Holder M.E."/>
            <person name="Ajami N.J."/>
            <person name="Petrosino J.F."/>
        </authorList>
    </citation>
    <scope>NUCLEOTIDE SEQUENCE [LARGE SCALE GENOMIC DNA]</scope>
    <source>
        <strain evidence="4">CCUG 36733</strain>
    </source>
</reference>